<protein>
    <recommendedName>
        <fullName evidence="3">YhcG N-terminal domain-containing protein</fullName>
    </recommendedName>
</protein>
<dbReference type="Proteomes" id="UP000541136">
    <property type="component" value="Unassembled WGS sequence"/>
</dbReference>
<reference evidence="1 2" key="1">
    <citation type="submission" date="2020-08" db="EMBL/GenBank/DDBJ databases">
        <title>Genomic Encyclopedia of Type Strains, Phase IV (KMG-IV): sequencing the most valuable type-strain genomes for metagenomic binning, comparative biology and taxonomic classification.</title>
        <authorList>
            <person name="Goeker M."/>
        </authorList>
    </citation>
    <scope>NUCLEOTIDE SEQUENCE [LARGE SCALE GENOMIC DNA]</scope>
    <source>
        <strain evidence="1 2">DSM 12141</strain>
    </source>
</reference>
<proteinExistence type="predicted"/>
<comment type="caution">
    <text evidence="1">The sequence shown here is derived from an EMBL/GenBank/DDBJ whole genome shotgun (WGS) entry which is preliminary data.</text>
</comment>
<organism evidence="1 2">
    <name type="scientific">Castellaniella defragrans</name>
    <name type="common">Alcaligenes defragrans</name>
    <dbReference type="NCBI Taxonomy" id="75697"/>
    <lineage>
        <taxon>Bacteria</taxon>
        <taxon>Pseudomonadati</taxon>
        <taxon>Pseudomonadota</taxon>
        <taxon>Betaproteobacteria</taxon>
        <taxon>Burkholderiales</taxon>
        <taxon>Alcaligenaceae</taxon>
        <taxon>Castellaniella</taxon>
    </lineage>
</organism>
<dbReference type="AlphaFoldDB" id="A0A7W9WP52"/>
<sequence>MLNLAEVWGLRPDGTNPCRHVPKLPACRTSARSVNALMTASYWEIGRSETLSRKSGDGLLIENSQTVSRKFDLSELAQAFTLPWSAYVRLLSVKDVQTRQLYETEALRGGWSVRQAIEHKMQRGASFTSPAAVKDCPQQSGMAERVARTLKEQGAHRHRFESLPHASRAMGDWTGFYKHRPPAPGAEDENPG</sequence>
<gene>
    <name evidence="1" type="ORF">HNR28_002154</name>
</gene>
<dbReference type="EMBL" id="JACHIB010000012">
    <property type="protein sequence ID" value="MBB6084109.1"/>
    <property type="molecule type" value="Genomic_DNA"/>
</dbReference>
<name>A0A7W9WP52_CASDE</name>
<accession>A0A7W9WP52</accession>
<evidence type="ECO:0000313" key="1">
    <source>
        <dbReference type="EMBL" id="MBB6084109.1"/>
    </source>
</evidence>
<evidence type="ECO:0000313" key="2">
    <source>
        <dbReference type="Proteomes" id="UP000541136"/>
    </source>
</evidence>
<evidence type="ECO:0008006" key="3">
    <source>
        <dbReference type="Google" id="ProtNLM"/>
    </source>
</evidence>